<dbReference type="Gene3D" id="3.40.50.80">
    <property type="entry name" value="Nucleotide-binding domain of ferredoxin-NADP reductase (FNR) module"/>
    <property type="match status" value="1"/>
</dbReference>
<dbReference type="CDD" id="cd00207">
    <property type="entry name" value="fer2"/>
    <property type="match status" value="1"/>
</dbReference>
<dbReference type="Pfam" id="PF00111">
    <property type="entry name" value="Fer2"/>
    <property type="match status" value="1"/>
</dbReference>
<dbReference type="SUPFAM" id="SSF54292">
    <property type="entry name" value="2Fe-2S ferredoxin-like"/>
    <property type="match status" value="1"/>
</dbReference>
<comment type="caution">
    <text evidence="3">The sequence shown here is derived from an EMBL/GenBank/DDBJ whole genome shotgun (WGS) entry which is preliminary data.</text>
</comment>
<dbReference type="PANTHER" id="PTHR47354">
    <property type="entry name" value="NADH OXIDOREDUCTASE HCR"/>
    <property type="match status" value="1"/>
</dbReference>
<dbReference type="Proteomes" id="UP001564408">
    <property type="component" value="Unassembled WGS sequence"/>
</dbReference>
<dbReference type="InterPro" id="IPR036010">
    <property type="entry name" value="2Fe-2S_ferredoxin-like_sf"/>
</dbReference>
<dbReference type="InterPro" id="IPR012675">
    <property type="entry name" value="Beta-grasp_dom_sf"/>
</dbReference>
<dbReference type="Gene3D" id="2.40.30.10">
    <property type="entry name" value="Translation factors"/>
    <property type="match status" value="1"/>
</dbReference>
<dbReference type="RefSeq" id="WP_369667556.1">
    <property type="nucleotide sequence ID" value="NZ_JBDKXB010000016.1"/>
</dbReference>
<dbReference type="SUPFAM" id="SSF52343">
    <property type="entry name" value="Ferredoxin reductase-like, C-terminal NADP-linked domain"/>
    <property type="match status" value="1"/>
</dbReference>
<dbReference type="EMBL" id="JBDKXB010000016">
    <property type="protein sequence ID" value="MEY6433169.1"/>
    <property type="molecule type" value="Genomic_DNA"/>
</dbReference>
<protein>
    <submittedName>
        <fullName evidence="3">2Fe-2S iron-sulfur cluster-binding protein</fullName>
    </submittedName>
</protein>
<evidence type="ECO:0000313" key="4">
    <source>
        <dbReference type="Proteomes" id="UP001564408"/>
    </source>
</evidence>
<dbReference type="PROSITE" id="PS51085">
    <property type="entry name" value="2FE2S_FER_2"/>
    <property type="match status" value="1"/>
</dbReference>
<reference evidence="3 4" key="1">
    <citation type="submission" date="2024-05" db="EMBL/GenBank/DDBJ databases">
        <title>Genome Sequence and Characterization of the New Strain Purple Sulfur Bacterium of Genus Thioalkalicoccus.</title>
        <authorList>
            <person name="Bryantseva I.A."/>
            <person name="Kyndt J.A."/>
            <person name="Imhoff J.F."/>
        </authorList>
    </citation>
    <scope>NUCLEOTIDE SEQUENCE [LARGE SCALE GENOMIC DNA]</scope>
    <source>
        <strain evidence="3 4">Um2</strain>
    </source>
</reference>
<dbReference type="InterPro" id="IPR017938">
    <property type="entry name" value="Riboflavin_synthase-like_b-brl"/>
</dbReference>
<gene>
    <name evidence="3" type="ORF">ABC977_12225</name>
</gene>
<evidence type="ECO:0000313" key="3">
    <source>
        <dbReference type="EMBL" id="MEY6433169.1"/>
    </source>
</evidence>
<dbReference type="InterPro" id="IPR050415">
    <property type="entry name" value="MRET"/>
</dbReference>
<keyword evidence="4" id="KW-1185">Reference proteome</keyword>
<accession>A0ABV4BF59</accession>
<dbReference type="SUPFAM" id="SSF63380">
    <property type="entry name" value="Riboflavin synthase domain-like"/>
    <property type="match status" value="1"/>
</dbReference>
<dbReference type="InterPro" id="IPR001041">
    <property type="entry name" value="2Fe-2S_ferredoxin-type"/>
</dbReference>
<dbReference type="PRINTS" id="PR00410">
    <property type="entry name" value="PHEHYDRXLASE"/>
</dbReference>
<dbReference type="PROSITE" id="PS00197">
    <property type="entry name" value="2FE2S_FER_1"/>
    <property type="match status" value="1"/>
</dbReference>
<dbReference type="PANTHER" id="PTHR47354:SF5">
    <property type="entry name" value="PROTEIN RFBI"/>
    <property type="match status" value="1"/>
</dbReference>
<organism evidence="3 4">
    <name type="scientific">Thioalkalicoccus limnaeus</name>
    <dbReference type="NCBI Taxonomy" id="120681"/>
    <lineage>
        <taxon>Bacteria</taxon>
        <taxon>Pseudomonadati</taxon>
        <taxon>Pseudomonadota</taxon>
        <taxon>Gammaproteobacteria</taxon>
        <taxon>Chromatiales</taxon>
        <taxon>Chromatiaceae</taxon>
        <taxon>Thioalkalicoccus</taxon>
    </lineage>
</organism>
<feature type="domain" description="2Fe-2S ferredoxin-type" evidence="1">
    <location>
        <begin position="169"/>
        <end position="259"/>
    </location>
</feature>
<dbReference type="InterPro" id="IPR008333">
    <property type="entry name" value="Cbr1-like_FAD-bd_dom"/>
</dbReference>
<name>A0ABV4BF59_9GAMM</name>
<dbReference type="PROSITE" id="PS51384">
    <property type="entry name" value="FAD_FR"/>
    <property type="match status" value="1"/>
</dbReference>
<dbReference type="Pfam" id="PF00970">
    <property type="entry name" value="FAD_binding_6"/>
    <property type="match status" value="1"/>
</dbReference>
<proteinExistence type="predicted"/>
<sequence length="500" mass="54522">MSDYLTLTRAARLVGVNRAKLQQQIRRGEIATFEGKVSVSELLRLYPQATLSDDKELDRVTRIKATAAPSRQPPEVAWPAPEVLMARLRGISDLLTEKLAALEARETLLDQVADRLDRIIQNAPEPTAEGVRAVRAWLSASRAGTAGQANPATPSRLFANDTFLRIMAATVKIEPSGHEFFVEGQETILDAAVRAGLHIAYGCSSGNCGACKARVVSGEVFKVREHDYVLSEREKQLGYCLTCSNTPVTDLVLEAIEALSVADLPEQEIRASVRKTEHLTADLILLQIQTPRTQTLRFMAGQGVRLTLEDGAEARLPIASCPCNGRNLHFFVSRAPGHPFSDAVFAGLRHGQLVQIKGPIGHFVLDEETSDPAVFIAFGDGMAPIKSLIEHVVSIDLIESLHLYWVVTRPEEHHLGQWARALTDALDEFHYTPLVTDKVADLLVALRADLTDLTRQRYYIAGPATEVLAVRDALRAGGVAEEAIRVEVVAGLSAPFAGDG</sequence>
<dbReference type="Gene3D" id="3.10.20.30">
    <property type="match status" value="1"/>
</dbReference>
<feature type="domain" description="FAD-binding FR-type" evidence="2">
    <location>
        <begin position="266"/>
        <end position="366"/>
    </location>
</feature>
<dbReference type="InterPro" id="IPR006058">
    <property type="entry name" value="2Fe2S_fd_BS"/>
</dbReference>
<evidence type="ECO:0000259" key="1">
    <source>
        <dbReference type="PROSITE" id="PS51085"/>
    </source>
</evidence>
<dbReference type="InterPro" id="IPR017927">
    <property type="entry name" value="FAD-bd_FR_type"/>
</dbReference>
<dbReference type="InterPro" id="IPR039261">
    <property type="entry name" value="FNR_nucleotide-bd"/>
</dbReference>
<evidence type="ECO:0000259" key="2">
    <source>
        <dbReference type="PROSITE" id="PS51384"/>
    </source>
</evidence>